<dbReference type="SUPFAM" id="SSF161098">
    <property type="entry name" value="MetI-like"/>
    <property type="match status" value="1"/>
</dbReference>
<feature type="transmembrane region" description="Helical" evidence="6">
    <location>
        <begin position="69"/>
        <end position="91"/>
    </location>
</feature>
<feature type="transmembrane region" description="Helical" evidence="6">
    <location>
        <begin position="259"/>
        <end position="278"/>
    </location>
</feature>
<comment type="subcellular location">
    <subcellularLocation>
        <location evidence="6">Cell membrane</location>
        <topology evidence="6">Multi-pass membrane protein</topology>
    </subcellularLocation>
    <subcellularLocation>
        <location evidence="1">Membrane</location>
        <topology evidence="1">Multi-pass membrane protein</topology>
    </subcellularLocation>
</comment>
<dbReference type="RefSeq" id="WP_148952548.1">
    <property type="nucleotide sequence ID" value="NZ_VTEG01000001.1"/>
</dbReference>
<dbReference type="Gene3D" id="1.10.3720.10">
    <property type="entry name" value="MetI-like"/>
    <property type="match status" value="1"/>
</dbReference>
<dbReference type="PROSITE" id="PS50928">
    <property type="entry name" value="ABC_TM1"/>
    <property type="match status" value="1"/>
</dbReference>
<feature type="transmembrane region" description="Helical" evidence="6">
    <location>
        <begin position="198"/>
        <end position="226"/>
    </location>
</feature>
<feature type="domain" description="ABC transmembrane type-1" evidence="7">
    <location>
        <begin position="63"/>
        <end position="277"/>
    </location>
</feature>
<accession>A0A5D4MH21</accession>
<dbReference type="InterPro" id="IPR052730">
    <property type="entry name" value="Sugar_ABC_transporter"/>
</dbReference>
<evidence type="ECO:0000313" key="9">
    <source>
        <dbReference type="Proteomes" id="UP000325182"/>
    </source>
</evidence>
<keyword evidence="3 6" id="KW-0812">Transmembrane</keyword>
<keyword evidence="2 6" id="KW-0813">Transport</keyword>
<dbReference type="InterPro" id="IPR000515">
    <property type="entry name" value="MetI-like"/>
</dbReference>
<proteinExistence type="inferred from homology"/>
<protein>
    <submittedName>
        <fullName evidence="8">ABC transporter permease subunit</fullName>
    </submittedName>
</protein>
<dbReference type="GO" id="GO:0055085">
    <property type="term" value="P:transmembrane transport"/>
    <property type="evidence" value="ECO:0007669"/>
    <property type="project" value="InterPro"/>
</dbReference>
<reference evidence="8 9" key="1">
    <citation type="submission" date="2019-08" db="EMBL/GenBank/DDBJ databases">
        <title>Bacillus genomes from the desert of Cuatro Cienegas, Coahuila.</title>
        <authorList>
            <person name="Olmedo-Alvarez G."/>
        </authorList>
    </citation>
    <scope>NUCLEOTIDE SEQUENCE [LARGE SCALE GENOMIC DNA]</scope>
    <source>
        <strain evidence="8 9">CH128b_4D</strain>
    </source>
</reference>
<sequence length="292" mass="33100">MWRKNKFLHFILPATVTMLILFYGGIFNGILQSAGYNPAAGQYEWSLQAYKALLSSEEFWKSLTLSLRVALLSSMFSAVLGMMAAICLVWLSGTINTQLLNRFFQLPLTIPHLVGAYLMVLLFMQSGWLSGILYKADFIDDPSQFPILVNEPFGWGMILAYVWKEAPFISLMVYPVLKRINESWKEVASVYGANPFQSFRYIMLPLVLPAWISAAFIVFAFTFSAFEVPFLLGVTYPKMLSVLSYEHFSNGGLENRPEAMAINLILAFITALLGLISYRLSRKWSKKESGWN</sequence>
<evidence type="ECO:0000256" key="5">
    <source>
        <dbReference type="ARBA" id="ARBA00023136"/>
    </source>
</evidence>
<organism evidence="8 9">
    <name type="scientific">Rossellomorea vietnamensis</name>
    <dbReference type="NCBI Taxonomy" id="218284"/>
    <lineage>
        <taxon>Bacteria</taxon>
        <taxon>Bacillati</taxon>
        <taxon>Bacillota</taxon>
        <taxon>Bacilli</taxon>
        <taxon>Bacillales</taxon>
        <taxon>Bacillaceae</taxon>
        <taxon>Rossellomorea</taxon>
    </lineage>
</organism>
<comment type="caution">
    <text evidence="8">The sequence shown here is derived from an EMBL/GenBank/DDBJ whole genome shotgun (WGS) entry which is preliminary data.</text>
</comment>
<evidence type="ECO:0000256" key="4">
    <source>
        <dbReference type="ARBA" id="ARBA00022989"/>
    </source>
</evidence>
<dbReference type="CDD" id="cd06261">
    <property type="entry name" value="TM_PBP2"/>
    <property type="match status" value="1"/>
</dbReference>
<feature type="transmembrane region" description="Helical" evidence="6">
    <location>
        <begin position="112"/>
        <end position="133"/>
    </location>
</feature>
<dbReference type="PANTHER" id="PTHR43759">
    <property type="entry name" value="TREHALOSE TRANSPORT SYSTEM PERMEASE PROTEIN SUGA"/>
    <property type="match status" value="1"/>
</dbReference>
<dbReference type="AlphaFoldDB" id="A0A5D4MH21"/>
<keyword evidence="4 6" id="KW-1133">Transmembrane helix</keyword>
<name>A0A5D4MH21_9BACI</name>
<keyword evidence="5 6" id="KW-0472">Membrane</keyword>
<dbReference type="GO" id="GO:0005886">
    <property type="term" value="C:plasma membrane"/>
    <property type="evidence" value="ECO:0007669"/>
    <property type="project" value="UniProtKB-SubCell"/>
</dbReference>
<gene>
    <name evidence="8" type="ORF">FZC84_00450</name>
</gene>
<evidence type="ECO:0000256" key="3">
    <source>
        <dbReference type="ARBA" id="ARBA00022692"/>
    </source>
</evidence>
<evidence type="ECO:0000256" key="2">
    <source>
        <dbReference type="ARBA" id="ARBA00022448"/>
    </source>
</evidence>
<feature type="transmembrane region" description="Helical" evidence="6">
    <location>
        <begin position="7"/>
        <end position="26"/>
    </location>
</feature>
<feature type="transmembrane region" description="Helical" evidence="6">
    <location>
        <begin position="153"/>
        <end position="177"/>
    </location>
</feature>
<dbReference type="Proteomes" id="UP000325182">
    <property type="component" value="Unassembled WGS sequence"/>
</dbReference>
<evidence type="ECO:0000259" key="7">
    <source>
        <dbReference type="PROSITE" id="PS50928"/>
    </source>
</evidence>
<comment type="similarity">
    <text evidence="6">Belongs to the binding-protein-dependent transport system permease family.</text>
</comment>
<dbReference type="PANTHER" id="PTHR43759:SF1">
    <property type="entry name" value="GLUCOSE IMPORT SYSTEM PERMEASE PROTEIN GLCT"/>
    <property type="match status" value="1"/>
</dbReference>
<evidence type="ECO:0000256" key="6">
    <source>
        <dbReference type="RuleBase" id="RU363032"/>
    </source>
</evidence>
<evidence type="ECO:0000313" key="8">
    <source>
        <dbReference type="EMBL" id="TYS01175.1"/>
    </source>
</evidence>
<dbReference type="EMBL" id="VTEG01000001">
    <property type="protein sequence ID" value="TYS01175.1"/>
    <property type="molecule type" value="Genomic_DNA"/>
</dbReference>
<dbReference type="Pfam" id="PF00528">
    <property type="entry name" value="BPD_transp_1"/>
    <property type="match status" value="1"/>
</dbReference>
<dbReference type="InterPro" id="IPR035906">
    <property type="entry name" value="MetI-like_sf"/>
</dbReference>
<evidence type="ECO:0000256" key="1">
    <source>
        <dbReference type="ARBA" id="ARBA00004141"/>
    </source>
</evidence>